<dbReference type="InterPro" id="IPR036291">
    <property type="entry name" value="NAD(P)-bd_dom_sf"/>
</dbReference>
<dbReference type="Pfam" id="PF13561">
    <property type="entry name" value="adh_short_C2"/>
    <property type="match status" value="1"/>
</dbReference>
<sequence>MSALTLDLSGKLAVVTGAASGMGRAEAALLAQAGAEVILTDVLDAEGTAAAADLGMRYRHLDVSNADDWAALAGEIRAGRGNVDILVANAGANGSAAPDVLSSDLLQKLVAINLNGTFLGLQALVPLMGQGASIITVGSICARVGTPGVHLAYHATKGAILAFTRAAAAEFGPRGIRVNCVHPGVMPPMRDRQGASHATRDRLIERIPLRRTGDWDDVAKVVLFLASDAAGYVTGADIPVDGGFLAT</sequence>
<dbReference type="EMBL" id="QDDR01000001">
    <property type="protein sequence ID" value="PVE49112.1"/>
    <property type="molecule type" value="Genomic_DNA"/>
</dbReference>
<dbReference type="PANTHER" id="PTHR42760">
    <property type="entry name" value="SHORT-CHAIN DEHYDROGENASES/REDUCTASES FAMILY MEMBER"/>
    <property type="match status" value="1"/>
</dbReference>
<dbReference type="PRINTS" id="PR00081">
    <property type="entry name" value="GDHRDH"/>
</dbReference>
<protein>
    <submittedName>
        <fullName evidence="3">Cyclopentanol dehydrogenase</fullName>
    </submittedName>
</protein>
<dbReference type="RefSeq" id="WP_107749615.1">
    <property type="nucleotide sequence ID" value="NZ_QBKF01000001.1"/>
</dbReference>
<organism evidence="3 4">
    <name type="scientific">Pararhodobacter aggregans</name>
    <dbReference type="NCBI Taxonomy" id="404875"/>
    <lineage>
        <taxon>Bacteria</taxon>
        <taxon>Pseudomonadati</taxon>
        <taxon>Pseudomonadota</taxon>
        <taxon>Alphaproteobacteria</taxon>
        <taxon>Rhodobacterales</taxon>
        <taxon>Paracoccaceae</taxon>
        <taxon>Pararhodobacter</taxon>
    </lineage>
</organism>
<dbReference type="InterPro" id="IPR002347">
    <property type="entry name" value="SDR_fam"/>
</dbReference>
<dbReference type="GO" id="GO:0016616">
    <property type="term" value="F:oxidoreductase activity, acting on the CH-OH group of donors, NAD or NADP as acceptor"/>
    <property type="evidence" value="ECO:0007669"/>
    <property type="project" value="TreeGrafter"/>
</dbReference>
<comment type="similarity">
    <text evidence="1">Belongs to the short-chain dehydrogenases/reductases (SDR) family.</text>
</comment>
<dbReference type="PANTHER" id="PTHR42760:SF133">
    <property type="entry name" value="3-OXOACYL-[ACYL-CARRIER-PROTEIN] REDUCTASE"/>
    <property type="match status" value="1"/>
</dbReference>
<accession>A0A2T7UWP7</accession>
<dbReference type="SUPFAM" id="SSF51735">
    <property type="entry name" value="NAD(P)-binding Rossmann-fold domains"/>
    <property type="match status" value="1"/>
</dbReference>
<keyword evidence="2" id="KW-0560">Oxidoreductase</keyword>
<dbReference type="OrthoDB" id="9789398at2"/>
<gene>
    <name evidence="3" type="ORF">DDE23_01520</name>
</gene>
<evidence type="ECO:0000313" key="4">
    <source>
        <dbReference type="Proteomes" id="UP000244810"/>
    </source>
</evidence>
<name>A0A2T7UWP7_9RHOB</name>
<evidence type="ECO:0000313" key="3">
    <source>
        <dbReference type="EMBL" id="PVE49112.1"/>
    </source>
</evidence>
<keyword evidence="4" id="KW-1185">Reference proteome</keyword>
<dbReference type="FunFam" id="3.40.50.720:FF:000084">
    <property type="entry name" value="Short-chain dehydrogenase reductase"/>
    <property type="match status" value="1"/>
</dbReference>
<dbReference type="AlphaFoldDB" id="A0A2T7UWP7"/>
<reference evidence="3 4" key="1">
    <citation type="journal article" date="2011" name="Syst. Appl. Microbiol.">
        <title>Defluviimonas denitrificans gen. nov., sp. nov., and Pararhodobacter aggregans gen. nov., sp. nov., non-phototrophic Rhodobacteraceae from the biofilter of a marine aquaculture.</title>
        <authorList>
            <person name="Foesel B.U."/>
            <person name="Drake H.L."/>
            <person name="Schramm A."/>
        </authorList>
    </citation>
    <scope>NUCLEOTIDE SEQUENCE [LARGE SCALE GENOMIC DNA]</scope>
    <source>
        <strain evidence="3 4">D1-19</strain>
    </source>
</reference>
<proteinExistence type="inferred from homology"/>
<evidence type="ECO:0000256" key="1">
    <source>
        <dbReference type="ARBA" id="ARBA00006484"/>
    </source>
</evidence>
<dbReference type="Proteomes" id="UP000244810">
    <property type="component" value="Unassembled WGS sequence"/>
</dbReference>
<dbReference type="PRINTS" id="PR00080">
    <property type="entry name" value="SDRFAMILY"/>
</dbReference>
<dbReference type="Gene3D" id="3.40.50.720">
    <property type="entry name" value="NAD(P)-binding Rossmann-like Domain"/>
    <property type="match status" value="1"/>
</dbReference>
<comment type="caution">
    <text evidence="3">The sequence shown here is derived from an EMBL/GenBank/DDBJ whole genome shotgun (WGS) entry which is preliminary data.</text>
</comment>
<evidence type="ECO:0000256" key="2">
    <source>
        <dbReference type="ARBA" id="ARBA00023002"/>
    </source>
</evidence>